<protein>
    <submittedName>
        <fullName evidence="1">Uncharacterized protein</fullName>
    </submittedName>
</protein>
<dbReference type="AlphaFoldDB" id="A0A0F9E4C0"/>
<evidence type="ECO:0000313" key="1">
    <source>
        <dbReference type="EMBL" id="KKL68849.1"/>
    </source>
</evidence>
<gene>
    <name evidence="1" type="ORF">LCGC14_2120870</name>
</gene>
<reference evidence="1" key="1">
    <citation type="journal article" date="2015" name="Nature">
        <title>Complex archaea that bridge the gap between prokaryotes and eukaryotes.</title>
        <authorList>
            <person name="Spang A."/>
            <person name="Saw J.H."/>
            <person name="Jorgensen S.L."/>
            <person name="Zaremba-Niedzwiedzka K."/>
            <person name="Martijn J."/>
            <person name="Lind A.E."/>
            <person name="van Eijk R."/>
            <person name="Schleper C."/>
            <person name="Guy L."/>
            <person name="Ettema T.J."/>
        </authorList>
    </citation>
    <scope>NUCLEOTIDE SEQUENCE</scope>
</reference>
<sequence>MSKANIYVKIYYTEPDSGPKKILAEVNENQLYSLKNYWVDVINYNHKAINKHDITKIKPLEEDGDIDLSLIRTEIHHPLKVKVLGV</sequence>
<comment type="caution">
    <text evidence="1">The sequence shown here is derived from an EMBL/GenBank/DDBJ whole genome shotgun (WGS) entry which is preliminary data.</text>
</comment>
<accession>A0A0F9E4C0</accession>
<organism evidence="1">
    <name type="scientific">marine sediment metagenome</name>
    <dbReference type="NCBI Taxonomy" id="412755"/>
    <lineage>
        <taxon>unclassified sequences</taxon>
        <taxon>metagenomes</taxon>
        <taxon>ecological metagenomes</taxon>
    </lineage>
</organism>
<dbReference type="EMBL" id="LAZR01026404">
    <property type="protein sequence ID" value="KKL68849.1"/>
    <property type="molecule type" value="Genomic_DNA"/>
</dbReference>
<name>A0A0F9E4C0_9ZZZZ</name>
<proteinExistence type="predicted"/>